<dbReference type="PANTHER" id="PTHR43280:SF32">
    <property type="entry name" value="TRANSCRIPTIONAL REGULATORY PROTEIN"/>
    <property type="match status" value="1"/>
</dbReference>
<dbReference type="PANTHER" id="PTHR43280">
    <property type="entry name" value="ARAC-FAMILY TRANSCRIPTIONAL REGULATOR"/>
    <property type="match status" value="1"/>
</dbReference>
<proteinExistence type="predicted"/>
<gene>
    <name evidence="5" type="ORF">SAMN05660236_5288</name>
</gene>
<dbReference type="OrthoDB" id="643086at2"/>
<dbReference type="InterPro" id="IPR020449">
    <property type="entry name" value="Tscrpt_reg_AraC-type_HTH"/>
</dbReference>
<dbReference type="SUPFAM" id="SSF51215">
    <property type="entry name" value="Regulatory protein AraC"/>
    <property type="match status" value="1"/>
</dbReference>
<dbReference type="PRINTS" id="PR00032">
    <property type="entry name" value="HTHARAC"/>
</dbReference>
<keyword evidence="6" id="KW-1185">Reference proteome</keyword>
<dbReference type="Pfam" id="PF12833">
    <property type="entry name" value="HTH_18"/>
    <property type="match status" value="1"/>
</dbReference>
<name>A0A1T5MG50_9BACT</name>
<dbReference type="GO" id="GO:0043565">
    <property type="term" value="F:sequence-specific DNA binding"/>
    <property type="evidence" value="ECO:0007669"/>
    <property type="project" value="InterPro"/>
</dbReference>
<dbReference type="InterPro" id="IPR009057">
    <property type="entry name" value="Homeodomain-like_sf"/>
</dbReference>
<dbReference type="InterPro" id="IPR037923">
    <property type="entry name" value="HTH-like"/>
</dbReference>
<reference evidence="5 6" key="1">
    <citation type="submission" date="2017-02" db="EMBL/GenBank/DDBJ databases">
        <authorList>
            <person name="Peterson S.W."/>
        </authorList>
    </citation>
    <scope>NUCLEOTIDE SEQUENCE [LARGE SCALE GENOMIC DNA]</scope>
    <source>
        <strain evidence="5 6">DSM 25262</strain>
    </source>
</reference>
<dbReference type="SMART" id="SM00342">
    <property type="entry name" value="HTH_ARAC"/>
    <property type="match status" value="1"/>
</dbReference>
<evidence type="ECO:0000256" key="1">
    <source>
        <dbReference type="ARBA" id="ARBA00023015"/>
    </source>
</evidence>
<dbReference type="STRING" id="688867.SAMN05660236_5288"/>
<evidence type="ECO:0000256" key="2">
    <source>
        <dbReference type="ARBA" id="ARBA00023125"/>
    </source>
</evidence>
<dbReference type="Gene3D" id="1.10.10.60">
    <property type="entry name" value="Homeodomain-like"/>
    <property type="match status" value="2"/>
</dbReference>
<dbReference type="SUPFAM" id="SSF46689">
    <property type="entry name" value="Homeodomain-like"/>
    <property type="match status" value="1"/>
</dbReference>
<dbReference type="RefSeq" id="WP_079689773.1">
    <property type="nucleotide sequence ID" value="NZ_FUZU01000004.1"/>
</dbReference>
<dbReference type="InterPro" id="IPR018060">
    <property type="entry name" value="HTH_AraC"/>
</dbReference>
<dbReference type="GO" id="GO:0003700">
    <property type="term" value="F:DNA-binding transcription factor activity"/>
    <property type="evidence" value="ECO:0007669"/>
    <property type="project" value="InterPro"/>
</dbReference>
<dbReference type="EMBL" id="FUZU01000004">
    <property type="protein sequence ID" value="SKC86914.1"/>
    <property type="molecule type" value="Genomic_DNA"/>
</dbReference>
<protein>
    <submittedName>
        <fullName evidence="5">AraC-type DNA-binding protein</fullName>
    </submittedName>
</protein>
<keyword evidence="3" id="KW-0804">Transcription</keyword>
<evidence type="ECO:0000256" key="3">
    <source>
        <dbReference type="ARBA" id="ARBA00023163"/>
    </source>
</evidence>
<dbReference type="Proteomes" id="UP000190961">
    <property type="component" value="Unassembled WGS sequence"/>
</dbReference>
<dbReference type="PROSITE" id="PS01124">
    <property type="entry name" value="HTH_ARAC_FAMILY_2"/>
    <property type="match status" value="1"/>
</dbReference>
<evidence type="ECO:0000259" key="4">
    <source>
        <dbReference type="PROSITE" id="PS01124"/>
    </source>
</evidence>
<keyword evidence="2 5" id="KW-0238">DNA-binding</keyword>
<evidence type="ECO:0000313" key="6">
    <source>
        <dbReference type="Proteomes" id="UP000190961"/>
    </source>
</evidence>
<sequence length="306" mass="35762">MAGLQLQRVKTITDYHRLRGLPKPEHPLVSVVNYETVKQSTADNATRWVFDFYSISLKRNMHAKMKYGQQEYDFDEGTMFFMAPGQVFGIEVGENQDPKRSGWILLIHPDFFWNTPLAKTIKQYEYFGYAANEALFTSDKEEAMLANIVQNIEQEYRSNMDKFSQMVIISHIELLLTYADRFYHRQFFTRKIANHKILDRLENILTEYFQDDDLIKKGLPTVQYIAEQLNVSPNYLSGLLKVLTGQSTQQHIHDKLIEKAKEKLSTTNLSISEIAYRLGFEHPQSFSKLFKTKTNLSPLDFRQSFN</sequence>
<feature type="domain" description="HTH araC/xylS-type" evidence="4">
    <location>
        <begin position="199"/>
        <end position="304"/>
    </location>
</feature>
<organism evidence="5 6">
    <name type="scientific">Ohtaekwangia koreensis</name>
    <dbReference type="NCBI Taxonomy" id="688867"/>
    <lineage>
        <taxon>Bacteria</taxon>
        <taxon>Pseudomonadati</taxon>
        <taxon>Bacteroidota</taxon>
        <taxon>Cytophagia</taxon>
        <taxon>Cytophagales</taxon>
        <taxon>Fulvivirgaceae</taxon>
        <taxon>Ohtaekwangia</taxon>
    </lineage>
</organism>
<dbReference type="AlphaFoldDB" id="A0A1T5MG50"/>
<keyword evidence="1" id="KW-0805">Transcription regulation</keyword>
<accession>A0A1T5MG50</accession>
<evidence type="ECO:0000313" key="5">
    <source>
        <dbReference type="EMBL" id="SKC86914.1"/>
    </source>
</evidence>